<accession>A0A1R2C315</accession>
<gene>
    <name evidence="1" type="ORF">SteCoe_15765</name>
</gene>
<organism evidence="1 2">
    <name type="scientific">Stentor coeruleus</name>
    <dbReference type="NCBI Taxonomy" id="5963"/>
    <lineage>
        <taxon>Eukaryota</taxon>
        <taxon>Sar</taxon>
        <taxon>Alveolata</taxon>
        <taxon>Ciliophora</taxon>
        <taxon>Postciliodesmatophora</taxon>
        <taxon>Heterotrichea</taxon>
        <taxon>Heterotrichida</taxon>
        <taxon>Stentoridae</taxon>
        <taxon>Stentor</taxon>
    </lineage>
</organism>
<dbReference type="EMBL" id="MPUH01000307">
    <property type="protein sequence ID" value="OMJ83361.1"/>
    <property type="molecule type" value="Genomic_DNA"/>
</dbReference>
<evidence type="ECO:0000313" key="2">
    <source>
        <dbReference type="Proteomes" id="UP000187209"/>
    </source>
</evidence>
<keyword evidence="2" id="KW-1185">Reference proteome</keyword>
<name>A0A1R2C315_9CILI</name>
<dbReference type="AlphaFoldDB" id="A0A1R2C315"/>
<dbReference type="Proteomes" id="UP000187209">
    <property type="component" value="Unassembled WGS sequence"/>
</dbReference>
<reference evidence="1 2" key="1">
    <citation type="submission" date="2016-11" db="EMBL/GenBank/DDBJ databases">
        <title>The macronuclear genome of Stentor coeruleus: a giant cell with tiny introns.</title>
        <authorList>
            <person name="Slabodnick M."/>
            <person name="Ruby J.G."/>
            <person name="Reiff S.B."/>
            <person name="Swart E.C."/>
            <person name="Gosai S."/>
            <person name="Prabakaran S."/>
            <person name="Witkowska E."/>
            <person name="Larue G.E."/>
            <person name="Fisher S."/>
            <person name="Freeman R.M."/>
            <person name="Gunawardena J."/>
            <person name="Chu W."/>
            <person name="Stover N.A."/>
            <person name="Gregory B.D."/>
            <person name="Nowacki M."/>
            <person name="Derisi J."/>
            <person name="Roy S.W."/>
            <person name="Marshall W.F."/>
            <person name="Sood P."/>
        </authorList>
    </citation>
    <scope>NUCLEOTIDE SEQUENCE [LARGE SCALE GENOMIC DNA]</scope>
    <source>
        <strain evidence="1">WM001</strain>
    </source>
</reference>
<comment type="caution">
    <text evidence="1">The sequence shown here is derived from an EMBL/GenBank/DDBJ whole genome shotgun (WGS) entry which is preliminary data.</text>
</comment>
<evidence type="ECO:0000313" key="1">
    <source>
        <dbReference type="EMBL" id="OMJ83361.1"/>
    </source>
</evidence>
<proteinExistence type="predicted"/>
<protein>
    <submittedName>
        <fullName evidence="1">Uncharacterized protein</fullName>
    </submittedName>
</protein>
<sequence length="83" mass="9427">MECLEELLEGKAEALDIPIDAMKEFVEKFNSEISSKYPNCEIEADINDLERAHDTISMKWKARDASGVLSYDILANKFTLTIN</sequence>